<dbReference type="OrthoDB" id="1072451at2"/>
<dbReference type="RefSeq" id="WP_112785233.1">
    <property type="nucleotide sequence ID" value="NZ_CP030041.1"/>
</dbReference>
<dbReference type="AlphaFoldDB" id="A0A2Z4IMA8"/>
<organism evidence="2 3">
    <name type="scientific">Echinicola strongylocentroti</name>
    <dbReference type="NCBI Taxonomy" id="1795355"/>
    <lineage>
        <taxon>Bacteria</taxon>
        <taxon>Pseudomonadati</taxon>
        <taxon>Bacteroidota</taxon>
        <taxon>Cytophagia</taxon>
        <taxon>Cytophagales</taxon>
        <taxon>Cyclobacteriaceae</taxon>
        <taxon>Echinicola</taxon>
    </lineage>
</organism>
<proteinExistence type="predicted"/>
<dbReference type="InterPro" id="IPR003615">
    <property type="entry name" value="HNH_nuc"/>
</dbReference>
<name>A0A2Z4IMA8_9BACT</name>
<dbReference type="SMART" id="SM00507">
    <property type="entry name" value="HNHc"/>
    <property type="match status" value="1"/>
</dbReference>
<keyword evidence="3" id="KW-1185">Reference proteome</keyword>
<accession>A0A2Z4IMA8</accession>
<reference evidence="2 3" key="1">
    <citation type="submission" date="2018-06" db="EMBL/GenBank/DDBJ databases">
        <title>Echinicola strongylocentroti sp. nov., isolated from a sea urchin Strongylocentrotus intermedius.</title>
        <authorList>
            <person name="Bae S.S."/>
        </authorList>
    </citation>
    <scope>NUCLEOTIDE SEQUENCE [LARGE SCALE GENOMIC DNA]</scope>
    <source>
        <strain evidence="2 3">MEBiC08714</strain>
    </source>
</reference>
<evidence type="ECO:0000259" key="1">
    <source>
        <dbReference type="SMART" id="SM00507"/>
    </source>
</evidence>
<dbReference type="KEGG" id="est:DN752_17930"/>
<sequence>MPIDYSEYHPKWSLISRLIRFHRAKNKCEWCGAENYQPHPDTGSKVILTVAHLDQNRDNNAFSNLAALCQRCHLNHDRPHHINNRRFGRNWKRDQLNLFKK</sequence>
<gene>
    <name evidence="2" type="ORF">DN752_17930</name>
</gene>
<protein>
    <recommendedName>
        <fullName evidence="1">HNH nuclease domain-containing protein</fullName>
    </recommendedName>
</protein>
<dbReference type="EMBL" id="CP030041">
    <property type="protein sequence ID" value="AWW31860.1"/>
    <property type="molecule type" value="Genomic_DNA"/>
</dbReference>
<evidence type="ECO:0000313" key="3">
    <source>
        <dbReference type="Proteomes" id="UP000248688"/>
    </source>
</evidence>
<dbReference type="Proteomes" id="UP000248688">
    <property type="component" value="Chromosome"/>
</dbReference>
<feature type="domain" description="HNH nuclease" evidence="1">
    <location>
        <begin position="15"/>
        <end position="74"/>
    </location>
</feature>
<evidence type="ECO:0000313" key="2">
    <source>
        <dbReference type="EMBL" id="AWW31860.1"/>
    </source>
</evidence>